<dbReference type="InterPro" id="IPR011006">
    <property type="entry name" value="CheY-like_superfamily"/>
</dbReference>
<evidence type="ECO:0000313" key="5">
    <source>
        <dbReference type="Proteomes" id="UP000190162"/>
    </source>
</evidence>
<dbReference type="GO" id="GO:0071111">
    <property type="term" value="F:cyclic-guanylate-specific phosphodiesterase activity"/>
    <property type="evidence" value="ECO:0007669"/>
    <property type="project" value="InterPro"/>
</dbReference>
<reference evidence="5" key="1">
    <citation type="submission" date="2017-02" db="EMBL/GenBank/DDBJ databases">
        <authorList>
            <person name="Varghese N."/>
            <person name="Submissions S."/>
        </authorList>
    </citation>
    <scope>NUCLEOTIDE SEQUENCE [LARGE SCALE GENOMIC DNA]</scope>
    <source>
        <strain evidence="5">DSM 22720</strain>
    </source>
</reference>
<dbReference type="Pfam" id="PF00072">
    <property type="entry name" value="Response_reg"/>
    <property type="match status" value="1"/>
</dbReference>
<feature type="domain" description="Response regulatory" evidence="2">
    <location>
        <begin position="10"/>
        <end position="132"/>
    </location>
</feature>
<dbReference type="Gene3D" id="3.40.50.2300">
    <property type="match status" value="1"/>
</dbReference>
<accession>A0A1T4UMQ8</accession>
<dbReference type="GO" id="GO:0000160">
    <property type="term" value="P:phosphorelay signal transduction system"/>
    <property type="evidence" value="ECO:0007669"/>
    <property type="project" value="InterPro"/>
</dbReference>
<dbReference type="InterPro" id="IPR050706">
    <property type="entry name" value="Cyclic-di-GMP_PDE-like"/>
</dbReference>
<dbReference type="SUPFAM" id="SSF141868">
    <property type="entry name" value="EAL domain-like"/>
    <property type="match status" value="1"/>
</dbReference>
<dbReference type="SMART" id="SM00052">
    <property type="entry name" value="EAL"/>
    <property type="match status" value="1"/>
</dbReference>
<name>A0A1T4UMQ8_9GAMM</name>
<dbReference type="PANTHER" id="PTHR33121:SF70">
    <property type="entry name" value="SIGNALING PROTEIN YKOW"/>
    <property type="match status" value="1"/>
</dbReference>
<dbReference type="PROSITE" id="PS50883">
    <property type="entry name" value="EAL"/>
    <property type="match status" value="1"/>
</dbReference>
<evidence type="ECO:0000313" key="4">
    <source>
        <dbReference type="EMBL" id="SKA53880.1"/>
    </source>
</evidence>
<feature type="domain" description="EAL" evidence="3">
    <location>
        <begin position="143"/>
        <end position="392"/>
    </location>
</feature>
<sequence length="409" mass="45666">MDNLLWGNMNILLVEDHPFQRDVIAGQLMQLISGDDALLTASDGNSAIEQIIEYKPDLIFCDLDLPDMDGIKLLSSAADHGFTGCIVITSSASPNLLDTVKNMCENFHLNVLGTLPKPATIPLLKYYLNLAIEHDTNFPADLVPLSESEVLDAWKAGLFETWFQPIVRFIDGEWVACEALQRLHHPTRGILTPHSFLPQLLSLGLEGELTFKVIDDVIEHQQYLFNHPVGVNISVNGLIAFDFIDRLLEKTKACPELNRRIYFELHEPEHFEQIGQLQEAASRLLLHGFKLAIDDFGSGYATLQQIEFVPLDSVKVGLGCVLPMLSSRTSLALVEASVLVAKRIDIASVAEGIECIEVWHALRDMGCDYGQGYFIAKPMPAKDIHEWKPLWRSVLDNRSVCPPMVINTI</sequence>
<dbReference type="SUPFAM" id="SSF52172">
    <property type="entry name" value="CheY-like"/>
    <property type="match status" value="1"/>
</dbReference>
<organism evidence="4 5">
    <name type="scientific">Enterovibrio nigricans DSM 22720</name>
    <dbReference type="NCBI Taxonomy" id="1121868"/>
    <lineage>
        <taxon>Bacteria</taxon>
        <taxon>Pseudomonadati</taxon>
        <taxon>Pseudomonadota</taxon>
        <taxon>Gammaproteobacteria</taxon>
        <taxon>Vibrionales</taxon>
        <taxon>Vibrionaceae</taxon>
        <taxon>Enterovibrio</taxon>
    </lineage>
</organism>
<evidence type="ECO:0000259" key="2">
    <source>
        <dbReference type="PROSITE" id="PS50110"/>
    </source>
</evidence>
<keyword evidence="1" id="KW-0597">Phosphoprotein</keyword>
<dbReference type="PROSITE" id="PS50110">
    <property type="entry name" value="RESPONSE_REGULATORY"/>
    <property type="match status" value="1"/>
</dbReference>
<dbReference type="InterPro" id="IPR001789">
    <property type="entry name" value="Sig_transdc_resp-reg_receiver"/>
</dbReference>
<evidence type="ECO:0000259" key="3">
    <source>
        <dbReference type="PROSITE" id="PS50883"/>
    </source>
</evidence>
<dbReference type="AlphaFoldDB" id="A0A1T4UMQ8"/>
<feature type="modified residue" description="4-aspartylphosphate" evidence="1">
    <location>
        <position position="62"/>
    </location>
</feature>
<dbReference type="Gene3D" id="3.20.20.450">
    <property type="entry name" value="EAL domain"/>
    <property type="match status" value="1"/>
</dbReference>
<dbReference type="InterPro" id="IPR035919">
    <property type="entry name" value="EAL_sf"/>
</dbReference>
<dbReference type="InterPro" id="IPR001633">
    <property type="entry name" value="EAL_dom"/>
</dbReference>
<proteinExistence type="predicted"/>
<dbReference type="Proteomes" id="UP000190162">
    <property type="component" value="Unassembled WGS sequence"/>
</dbReference>
<dbReference type="CDD" id="cd01948">
    <property type="entry name" value="EAL"/>
    <property type="match status" value="1"/>
</dbReference>
<dbReference type="SMART" id="SM00448">
    <property type="entry name" value="REC"/>
    <property type="match status" value="1"/>
</dbReference>
<dbReference type="PANTHER" id="PTHR33121">
    <property type="entry name" value="CYCLIC DI-GMP PHOSPHODIESTERASE PDEF"/>
    <property type="match status" value="1"/>
</dbReference>
<protein>
    <submittedName>
        <fullName evidence="4">EAL domain, c-di-GMP-specific phosphodiesterase class I (Or its enzymatically inactive variant)</fullName>
    </submittedName>
</protein>
<dbReference type="EMBL" id="FUXU01000021">
    <property type="protein sequence ID" value="SKA53880.1"/>
    <property type="molecule type" value="Genomic_DNA"/>
</dbReference>
<dbReference type="Pfam" id="PF00563">
    <property type="entry name" value="EAL"/>
    <property type="match status" value="1"/>
</dbReference>
<evidence type="ECO:0000256" key="1">
    <source>
        <dbReference type="PROSITE-ProRule" id="PRU00169"/>
    </source>
</evidence>
<gene>
    <name evidence="4" type="ORF">SAMN02745132_02046</name>
</gene>
<keyword evidence="5" id="KW-1185">Reference proteome</keyword>